<protein>
    <submittedName>
        <fullName evidence="1">Uncharacterized protein</fullName>
    </submittedName>
</protein>
<proteinExistence type="predicted"/>
<comment type="caution">
    <text evidence="1">The sequence shown here is derived from an EMBL/GenBank/DDBJ whole genome shotgun (WGS) entry which is preliminary data.</text>
</comment>
<dbReference type="AlphaFoldDB" id="A0A3M3KDK4"/>
<evidence type="ECO:0000313" key="1">
    <source>
        <dbReference type="EMBL" id="RMN21134.1"/>
    </source>
</evidence>
<reference evidence="1 2" key="1">
    <citation type="submission" date="2018-08" db="EMBL/GenBank/DDBJ databases">
        <title>Recombination of ecologically and evolutionarily significant loci maintains genetic cohesion in the Pseudomonas syringae species complex.</title>
        <authorList>
            <person name="Dillon M."/>
            <person name="Thakur S."/>
            <person name="Almeida R.N.D."/>
            <person name="Weir B.S."/>
            <person name="Guttman D.S."/>
        </authorList>
    </citation>
    <scope>NUCLEOTIDE SEQUENCE [LARGE SCALE GENOMIC DNA]</scope>
    <source>
        <strain evidence="1 2">ICMP 2821</strain>
    </source>
</reference>
<organism evidence="1 2">
    <name type="scientific">Pseudomonas cannabina</name>
    <dbReference type="NCBI Taxonomy" id="86840"/>
    <lineage>
        <taxon>Bacteria</taxon>
        <taxon>Pseudomonadati</taxon>
        <taxon>Pseudomonadota</taxon>
        <taxon>Gammaproteobacteria</taxon>
        <taxon>Pseudomonadales</taxon>
        <taxon>Pseudomonadaceae</taxon>
        <taxon>Pseudomonas</taxon>
    </lineage>
</organism>
<dbReference type="Proteomes" id="UP000281372">
    <property type="component" value="Unassembled WGS sequence"/>
</dbReference>
<evidence type="ECO:0000313" key="2">
    <source>
        <dbReference type="Proteomes" id="UP000281372"/>
    </source>
</evidence>
<name>A0A3M3KDK4_PSECA</name>
<gene>
    <name evidence="1" type="ORF">ALQ64_02824</name>
</gene>
<sequence length="122" mass="13269">MGTGISQQDEEKYMAIMAGHEADIARELDELHAANQIVLDQVQAMVSPEAFKQITGTLCDSSYTHGYLIADQPIGEPQDDGFLLGDVYVDQTTNGGITGDEYAGTMSMPLTAGRYFQFCYAC</sequence>
<accession>A0A3M3KDK4</accession>
<dbReference type="EMBL" id="RBOW01000841">
    <property type="protein sequence ID" value="RMN21134.1"/>
    <property type="molecule type" value="Genomic_DNA"/>
</dbReference>
<dbReference type="RefSeq" id="WP_122378015.1">
    <property type="nucleotide sequence ID" value="NZ_RBOW01000841.1"/>
</dbReference>